<evidence type="ECO:0000256" key="3">
    <source>
        <dbReference type="SAM" id="MobiDB-lite"/>
    </source>
</evidence>
<feature type="region of interest" description="Disordered" evidence="3">
    <location>
        <begin position="1"/>
        <end position="25"/>
    </location>
</feature>
<evidence type="ECO:0000256" key="1">
    <source>
        <dbReference type="ARBA" id="ARBA00009219"/>
    </source>
</evidence>
<organism evidence="5 6">
    <name type="scientific">Apiospora saccharicola</name>
    <dbReference type="NCBI Taxonomy" id="335842"/>
    <lineage>
        <taxon>Eukaryota</taxon>
        <taxon>Fungi</taxon>
        <taxon>Dikarya</taxon>
        <taxon>Ascomycota</taxon>
        <taxon>Pezizomycotina</taxon>
        <taxon>Sordariomycetes</taxon>
        <taxon>Xylariomycetidae</taxon>
        <taxon>Amphisphaeriales</taxon>
        <taxon>Apiosporaceae</taxon>
        <taxon>Apiospora</taxon>
    </lineage>
</organism>
<dbReference type="Proteomes" id="UP001446871">
    <property type="component" value="Unassembled WGS sequence"/>
</dbReference>
<comment type="similarity">
    <text evidence="1">Belongs to the 3-beta-HSD family.</text>
</comment>
<dbReference type="Pfam" id="PF01073">
    <property type="entry name" value="3Beta_HSD"/>
    <property type="match status" value="1"/>
</dbReference>
<feature type="region of interest" description="Disordered" evidence="3">
    <location>
        <begin position="154"/>
        <end position="186"/>
    </location>
</feature>
<evidence type="ECO:0000313" key="6">
    <source>
        <dbReference type="Proteomes" id="UP001446871"/>
    </source>
</evidence>
<evidence type="ECO:0000256" key="2">
    <source>
        <dbReference type="ARBA" id="ARBA00023002"/>
    </source>
</evidence>
<protein>
    <recommendedName>
        <fullName evidence="4">3-beta hydroxysteroid dehydrogenase/isomerase domain-containing protein</fullName>
    </recommendedName>
</protein>
<dbReference type="Gene3D" id="3.40.50.720">
    <property type="entry name" value="NAD(P)-binding Rossmann-like Domain"/>
    <property type="match status" value="1"/>
</dbReference>
<dbReference type="InterPro" id="IPR002225">
    <property type="entry name" value="3Beta_OHSteriod_DH/Estase"/>
</dbReference>
<feature type="compositionally biased region" description="Polar residues" evidence="3">
    <location>
        <begin position="288"/>
        <end position="304"/>
    </location>
</feature>
<dbReference type="InterPro" id="IPR050177">
    <property type="entry name" value="Lipid_A_modif_metabolic_enz"/>
</dbReference>
<name>A0ABR1UYM2_9PEZI</name>
<comment type="caution">
    <text evidence="5">The sequence shown here is derived from an EMBL/GenBank/DDBJ whole genome shotgun (WGS) entry which is preliminary data.</text>
</comment>
<reference evidence="5 6" key="1">
    <citation type="submission" date="2023-01" db="EMBL/GenBank/DDBJ databases">
        <title>Analysis of 21 Apiospora genomes using comparative genomics revels a genus with tremendous synthesis potential of carbohydrate active enzymes and secondary metabolites.</title>
        <authorList>
            <person name="Sorensen T."/>
        </authorList>
    </citation>
    <scope>NUCLEOTIDE SEQUENCE [LARGE SCALE GENOMIC DNA]</scope>
    <source>
        <strain evidence="5 6">CBS 83171</strain>
    </source>
</reference>
<dbReference type="PANTHER" id="PTHR43245">
    <property type="entry name" value="BIFUNCTIONAL POLYMYXIN RESISTANCE PROTEIN ARNA"/>
    <property type="match status" value="1"/>
</dbReference>
<feature type="domain" description="3-beta hydroxysteroid dehydrogenase/isomerase" evidence="4">
    <location>
        <begin position="30"/>
        <end position="277"/>
    </location>
</feature>
<dbReference type="SUPFAM" id="SSF51735">
    <property type="entry name" value="NAD(P)-binding Rossmann-fold domains"/>
    <property type="match status" value="1"/>
</dbReference>
<proteinExistence type="inferred from homology"/>
<sequence length="333" mass="34815">MAPPRTRSSSAASPDNGKSPSPPSDLGPVLVVGGCGFLGYHLVAHLLADPEFSKPVYVLDWHVEGNENRHAGDGVTYIEGTMTDAALVTSVLSRTRPRVVFHAASPVASLPRARWAELEATNVVGTRTLLAAAAATPGSSVKALVYTSSPDIYANPPHHDVSETHPLVPDEQRRRRDDGSSSVSEYARTKAAAQRLVLAANNSASRLRTCALLPAHMYGERSTQGLHEILSLCAGHDGRPTGTPLIQLGAGTNLVSVASAANVARAHLLAAKALLDPRVLAGPWRARVSTSPTAGPSPFGTSTCERPGKKRAGSKTTPSCSKVSSWCLGGYTG</sequence>
<keyword evidence="6" id="KW-1185">Reference proteome</keyword>
<keyword evidence="2" id="KW-0560">Oxidoreductase</keyword>
<dbReference type="EMBL" id="JAQQWM010000005">
    <property type="protein sequence ID" value="KAK8064032.1"/>
    <property type="molecule type" value="Genomic_DNA"/>
</dbReference>
<feature type="compositionally biased region" description="Basic and acidic residues" evidence="3">
    <location>
        <begin position="157"/>
        <end position="179"/>
    </location>
</feature>
<gene>
    <name evidence="5" type="ORF">PG996_008684</name>
</gene>
<dbReference type="InterPro" id="IPR036291">
    <property type="entry name" value="NAD(P)-bd_dom_sf"/>
</dbReference>
<dbReference type="PANTHER" id="PTHR43245:SF51">
    <property type="entry name" value="SHORT CHAIN DEHYDROGENASE_REDUCTASE FAMILY 42E, MEMBER 2"/>
    <property type="match status" value="1"/>
</dbReference>
<evidence type="ECO:0000313" key="5">
    <source>
        <dbReference type="EMBL" id="KAK8064032.1"/>
    </source>
</evidence>
<feature type="compositionally biased region" description="Low complexity" evidence="3">
    <location>
        <begin position="1"/>
        <end position="14"/>
    </location>
</feature>
<accession>A0ABR1UYM2</accession>
<evidence type="ECO:0000259" key="4">
    <source>
        <dbReference type="Pfam" id="PF01073"/>
    </source>
</evidence>
<feature type="region of interest" description="Disordered" evidence="3">
    <location>
        <begin position="287"/>
        <end position="322"/>
    </location>
</feature>